<keyword evidence="18" id="KW-0342">GTP-binding</keyword>
<gene>
    <name evidence="27 28" type="primary">rab44</name>
</gene>
<keyword evidence="19" id="KW-0472">Membrane</keyword>
<dbReference type="InterPro" id="IPR050305">
    <property type="entry name" value="Small_GTPase_Rab"/>
</dbReference>
<evidence type="ECO:0000256" key="19">
    <source>
        <dbReference type="ARBA" id="ARBA00023136"/>
    </source>
</evidence>
<dbReference type="GO" id="GO:0030140">
    <property type="term" value="C:trans-Golgi network transport vesicle"/>
    <property type="evidence" value="ECO:0000318"/>
    <property type="project" value="GO_Central"/>
</dbReference>
<organism evidence="26 27">
    <name type="scientific">Danio rerio</name>
    <name type="common">Zebrafish</name>
    <name type="synonym">Brachydanio rerio</name>
    <dbReference type="NCBI Taxonomy" id="7955"/>
    <lineage>
        <taxon>Eukaryota</taxon>
        <taxon>Metazoa</taxon>
        <taxon>Chordata</taxon>
        <taxon>Craniata</taxon>
        <taxon>Vertebrata</taxon>
        <taxon>Euteleostomi</taxon>
        <taxon>Actinopterygii</taxon>
        <taxon>Neopterygii</taxon>
        <taxon>Teleostei</taxon>
        <taxon>Ostariophysi</taxon>
        <taxon>Cypriniformes</taxon>
        <taxon>Danionidae</taxon>
        <taxon>Danioninae</taxon>
        <taxon>Danio</taxon>
    </lineage>
</organism>
<comment type="similarity">
    <text evidence="6">Belongs to the small GTPase superfamily. Rab family.</text>
</comment>
<evidence type="ECO:0000313" key="28">
    <source>
        <dbReference type="ZFIN" id="ZDB-GENE-040724-117"/>
    </source>
</evidence>
<evidence type="ECO:0000256" key="2">
    <source>
        <dbReference type="ARBA" id="ARBA00004122"/>
    </source>
</evidence>
<keyword evidence="22" id="KW-0636">Prenylation</keyword>
<dbReference type="CDD" id="cd00154">
    <property type="entry name" value="Rab"/>
    <property type="match status" value="1"/>
</dbReference>
<dbReference type="GO" id="GO:0006914">
    <property type="term" value="P:autophagy"/>
    <property type="evidence" value="ECO:0007669"/>
    <property type="project" value="UniProtKB-KW"/>
</dbReference>
<dbReference type="OrthoDB" id="8939361at2759"/>
<evidence type="ECO:0000256" key="25">
    <source>
        <dbReference type="ARBA" id="ARBA00067813"/>
    </source>
</evidence>
<evidence type="ECO:0000256" key="20">
    <source>
        <dbReference type="ARBA" id="ARBA00023228"/>
    </source>
</evidence>
<evidence type="ECO:0000256" key="12">
    <source>
        <dbReference type="ARBA" id="ARBA00022753"/>
    </source>
</evidence>
<evidence type="ECO:0000256" key="3">
    <source>
        <dbReference type="ARBA" id="ARBA00004394"/>
    </source>
</evidence>
<dbReference type="FunFam" id="3.40.50.300:FF:000568">
    <property type="entry name" value="Putative Ras-related protein Rab-12"/>
    <property type="match status" value="1"/>
</dbReference>
<dbReference type="InterPro" id="IPR005225">
    <property type="entry name" value="Small_GTP-bd"/>
</dbReference>
<evidence type="ECO:0000256" key="13">
    <source>
        <dbReference type="ARBA" id="ARBA00022801"/>
    </source>
</evidence>
<keyword evidence="8" id="KW-0813">Transport</keyword>
<dbReference type="SUPFAM" id="SSF52540">
    <property type="entry name" value="P-loop containing nucleoside triphosphate hydrolases"/>
    <property type="match status" value="1"/>
</dbReference>
<keyword evidence="13" id="KW-0378">Hydrolase</keyword>
<dbReference type="InterPro" id="IPR001806">
    <property type="entry name" value="Small_GTPase"/>
</dbReference>
<dbReference type="Proteomes" id="UP000000437">
    <property type="component" value="Chromosome 6"/>
</dbReference>
<dbReference type="PROSITE" id="PS51420">
    <property type="entry name" value="RHO"/>
    <property type="match status" value="1"/>
</dbReference>
<evidence type="ECO:0000256" key="23">
    <source>
        <dbReference type="ARBA" id="ARBA00023329"/>
    </source>
</evidence>
<evidence type="ECO:0000256" key="6">
    <source>
        <dbReference type="ARBA" id="ARBA00006270"/>
    </source>
</evidence>
<dbReference type="RefSeq" id="XP_689291.8">
    <property type="nucleotide sequence ID" value="XM_684199.9"/>
</dbReference>
<evidence type="ECO:0000256" key="22">
    <source>
        <dbReference type="ARBA" id="ARBA00023289"/>
    </source>
</evidence>
<keyword evidence="14" id="KW-0460">Magnesium</keyword>
<dbReference type="GO" id="GO:0005768">
    <property type="term" value="C:endosome"/>
    <property type="evidence" value="ECO:0000318"/>
    <property type="project" value="GO_Central"/>
</dbReference>
<dbReference type="GO" id="GO:0003924">
    <property type="term" value="F:GTPase activity"/>
    <property type="evidence" value="ECO:0000318"/>
    <property type="project" value="GO_Central"/>
</dbReference>
<protein>
    <recommendedName>
        <fullName evidence="25">Ras-related protein Rab-12</fullName>
        <ecNumber evidence="7">3.6.5.2</ecNumber>
    </recommendedName>
</protein>
<dbReference type="Pfam" id="PF00071">
    <property type="entry name" value="Ras"/>
    <property type="match status" value="1"/>
</dbReference>
<evidence type="ECO:0000256" key="14">
    <source>
        <dbReference type="ARBA" id="ARBA00022842"/>
    </source>
</evidence>
<dbReference type="PANTHER" id="PTHR47980">
    <property type="entry name" value="LD44762P"/>
    <property type="match status" value="1"/>
</dbReference>
<dbReference type="GO" id="GO:0000139">
    <property type="term" value="C:Golgi membrane"/>
    <property type="evidence" value="ECO:0007669"/>
    <property type="project" value="UniProtKB-SubCell"/>
</dbReference>
<comment type="cofactor">
    <cofactor evidence="1">
        <name>Mg(2+)</name>
        <dbReference type="ChEBI" id="CHEBI:18420"/>
    </cofactor>
</comment>
<keyword evidence="20" id="KW-0458">Lysosome</keyword>
<evidence type="ECO:0000256" key="5">
    <source>
        <dbReference type="ARBA" id="ARBA00004523"/>
    </source>
</evidence>
<evidence type="ECO:0000256" key="17">
    <source>
        <dbReference type="ARBA" id="ARBA00023034"/>
    </source>
</evidence>
<evidence type="ECO:0000256" key="11">
    <source>
        <dbReference type="ARBA" id="ARBA00022741"/>
    </source>
</evidence>
<evidence type="ECO:0000256" key="21">
    <source>
        <dbReference type="ARBA" id="ARBA00023288"/>
    </source>
</evidence>
<evidence type="ECO:0000256" key="18">
    <source>
        <dbReference type="ARBA" id="ARBA00023134"/>
    </source>
</evidence>
<dbReference type="CTD" id="401258"/>
<dbReference type="SMART" id="SM00177">
    <property type="entry name" value="ARF"/>
    <property type="match status" value="1"/>
</dbReference>
<evidence type="ECO:0000256" key="7">
    <source>
        <dbReference type="ARBA" id="ARBA00011984"/>
    </source>
</evidence>
<evidence type="ECO:0000256" key="9">
    <source>
        <dbReference type="ARBA" id="ARBA00022553"/>
    </source>
</evidence>
<comment type="catalytic activity">
    <reaction evidence="24">
        <text>GTP + H2O = GDP + phosphate + H(+)</text>
        <dbReference type="Rhea" id="RHEA:19669"/>
        <dbReference type="ChEBI" id="CHEBI:15377"/>
        <dbReference type="ChEBI" id="CHEBI:15378"/>
        <dbReference type="ChEBI" id="CHEBI:37565"/>
        <dbReference type="ChEBI" id="CHEBI:43474"/>
        <dbReference type="ChEBI" id="CHEBI:58189"/>
        <dbReference type="EC" id="3.6.5.2"/>
    </reaction>
    <physiologicalReaction direction="left-to-right" evidence="24">
        <dbReference type="Rhea" id="RHEA:19670"/>
    </physiologicalReaction>
</comment>
<dbReference type="SMART" id="SM00176">
    <property type="entry name" value="RAN"/>
    <property type="match status" value="1"/>
</dbReference>
<keyword evidence="15" id="KW-0653">Protein transport</keyword>
<evidence type="ECO:0000313" key="27">
    <source>
        <dbReference type="RefSeq" id="XP_689291.8"/>
    </source>
</evidence>
<dbReference type="EC" id="3.6.5.2" evidence="7"/>
<dbReference type="GO" id="GO:0015031">
    <property type="term" value="P:protein transport"/>
    <property type="evidence" value="ECO:0007669"/>
    <property type="project" value="UniProtKB-KW"/>
</dbReference>
<dbReference type="InterPro" id="IPR027417">
    <property type="entry name" value="P-loop_NTPase"/>
</dbReference>
<dbReference type="GO" id="GO:0006887">
    <property type="term" value="P:exocytosis"/>
    <property type="evidence" value="ECO:0000318"/>
    <property type="project" value="GO_Central"/>
</dbReference>
<sequence>MFDEPKTNQEAPLASNSGQKRRMGSVRRPLAGRNVGMQEHLRSMSENEMKEEVTDEAKSEVIAQTQDDVARDPSSHAEIGLVLNQSLLAEKVEVKDPDISAGTETMTQLSVAFPLVDQEKPLHETSSQQRPSVLREELDLMFGSRAEQSDVQNKVLEEAGCHVSDNSQHVPDTQNDISTSYECRDVNSEEAKEESLNQKEELFRKHQASGVSQRQDAQLEELKIYDEKLPSVNQHDDSATLDNICEHSTGQLVVGGSTNLDVPISNINFAEPKTISSPHEMSDAGAELKEEYNVCDVASVTHDTELKCFTEKDKELALYVTDENESMNDKRGSEAFEMTEQGDVIDHNVTQDMELIGNEEYMETSIETPGDDARNVPENVKVKDDREAVNMAIKDVGSKSEEIFRNLPTDVSLPPQRPSDRDDHGFGGSVYEECEKEGNLFRAKPENLSDGSEKMDATSDSGETYTVPDESAIRVLDYSAFNLVGNARDVAIVPQGGDTDLEIQTEGQHIDSSISEVGDTYENIRDIGALVKEVEAHGDTVENTMITESDIQTSDVNAKALKVFENPQKEDSSEACLISDGIHKEKADSKSSPTVQRRKIGSTRRPLKGNKEQRKGREFDDANEKLDNKEMISVLKEIISLEDGVCADESTLESTLDEAEEPEMEICVKYDAVVEESALIQSSYGSDLVSEESTALSVCNTTEAQTLTQSHEESQDNAGDVEIEAVVGETVSTSKGEGTEENIQDVKVLVREAEVIGGSVDCNVTAESDVIQNHTLANAKLETLQVSENTEDVAAVTDSDLLVQHEATEGAEKTHLTPEQSGISVIPGDYHKKEANLKSSPVVQKRKMGSTRRPLKGNKGQRKGRDLHDENETFNSESLLDVEKETFGLENKPCPDESALQNIKDGAEEQEKEICVKNDVGLVEESESALIQSSYDSDLVSEESTSLSVCNITESQTLTEIQKESLENADGEPVDGDIKPQRIGQEHPDENDTVDSKYKISVETPIFSLDDQPNPDEFTFQNIKDRAEEQEKEVCVKNDAGLVKESESDLIQSSYSSELSSEKSTALSVCHITESHSFTKIQEGSWEIVGDVERESVDGGTNLQLESESQNQTCDSTSKAEENIHDVNVLAREAMVIEESVKVDSNVTAESDVLQKDTLADAKLETSQISNNSDDVSAVTDTDLLIQHEATEGLGETDTIAEKSGISIIPGDSHRGEANSKSSPVVQRRKTGSTRRPLKGNKGQRKGRELQDENETFNNEIMLDLEKEIFSLENEPCPDESTLESIKDELLVEESESALNQSSYNSDSVSKDSTALSVCNIKESQTLAKVQEESKYNAGDVKRVAADGDTDLQLETESQNHTFNSTIKEENTHAVNVLVREAEVIEESVKVDCNVTAESDVLQNEFFADAQLETLQVSEDTEDIFTVADSDLLVQHEATEEAGETNSIPKQSGISISPGDSHREEENSKSSPVVPRRKMGSTRRPLKENKGQRKGRELHDENETFSSEIMLNVEKETFMLDNERCPDESTLQNIKDGAEEQETEMCVKNDAGVVEESESALIQSSYGSDLVSEESTALRICNITKSQTLTEIQEESQENADGEPVDGDFKPQRKGQEYPDENDTDDSKNMIKVETPIFSLDDQPNPDEFTLESSIDGAEAHKINMFIKNDVGLVEESESAFIQLSNVSDLGPEESTALTVCNITESQTLTNIPEESLEIFGDVEREAVDGDTDLQLQTEPHNQTFASSSKAEENIHDGNVLVREADVIGESVKVDSNVTAESDVLQKDTLADAKLEIFQLFENTDVSAVTDSDLQVQQEAMEEPGETNSIPEQSSINVIPSPVVQRRKIGSTRRPLKGNNVTAVSDVLQKATLADAKWEKDNVSENTESLSAVTDSDLLLQHHGTEGAGETDSNTKQSGISIIPGDLQRKETNLESSPVVQRRKMGSTRRPLKGNKGQRKGQELHDENETFNSEFLLDVEKETFSLENEPCPDESTLQNIKDGAEEQEKEICLENDVGFVEESESALIQSYSSDLVSEESTALSVCNITEPQTLTNIQEESFEIFGDVERVAEDGEADLHLETESQNQTFASTSKAEENIHDVNVLVREAEVIGGSVDSNVTAESDVLQKDSLADAKLETSQVSENAEDVAAVTDSDLLVQHEATEGAEETDLTPEQSCISVIAGDSHREDSNLKSSPVVQRRKMGSTRRPLKGNKGQRKGRELQDENETFNSEFLLNVEKETFGLENKPCPDESTLQDIKDKAEEKEKKICVKNDAVVEESESGHIQTSYSSDLVLEESTALSVCNITESQTLTKVHEESQNNAGDVERESVDGGTNLQLESKSQNQTCDSTSKTEENTHAVNFLVREAEGIRESVKVDWNVTPESAVLQKDTFADARLKTLQVSENTEDISAVADSDLLVQHEATELSGETDSITEQSALNIIPGDSHREEANSKSSPVVQRRKMGSTRRPLKGNKGQRKGRELHDENEKFNSEFLLDVEKETFSLENEPCPDESTLQNIKDGAEEQEKEICVKNDAGLVEESESALIQSYSSDLVSEESTALSVCNITESQTLTKVLEESENNAGDVERESVDGGTNLQLESESQNQTCDSTSKTEENIHDVNVLVREAEVFGESVKVDCNVTAESDVLQKDTFADTQLKTLQESENTEDISAVADSDLLVQHEATEVSGETDSITEQSALNIIPGDSHREEANSKSSPVVQRRKMGSTRRPLKENKGQRKGREMHDEKETISSENMLNEEKETFGLEDEPCPDESTLQNIKDGAEEQETEMCVKNDAGVIEESESALIQSSYGSDLVSEESTALRICNITESQTLTEIQEESQENADGEPVDGDFKPQRKGQEYPDENDTVDSKNMIKVETPIFSMDDQPNPDEFTLESLIDGAEAHKIKMFMKNDVGLVEESESAFIQLSNVSDLGPEESTALTVCNITESQTLTNIPEESLEIVGDVERKAVDGDTDLQLQTEPHNQTFASTSKAEENIHDGNVLVREADVIGESVKVDSNVTAESDVLQKDTLADAKLETFQLFENTDDVSAVTDSDLLIQHEATEAPGETDSITEQSGINIIPGGSHKEEANSKSSPVVQRRKMGSTRRPLKGNKGQRKGREMHDEKETFSSANMLNEEKETFGLEDEPCPDESTLQNIKDGAAEQETEKCVKNDAGVVEESESALIQSSYGSDLVSEESTALTICNITESQTLTNIHKESWEIIEREAVDGDIDLQLEAESQNRTFNSTSKAEENINAVNVLVREAEVTRESDTIENKVTLESALIQNNIFVNANLETLKVSEKTEDISADSDLLVQQEAMEEGGETNSIPEQSGISVIPSPVVQRRKIGSTRRPLKGNNVTAESDVLQKATLADAKLEKDNVSENTESLSAVTDSNLLLQHHGTEGAGETDSIPKQSGISIIPGDLQRKETNLESSPVIQRRKMGSTRRPLKGNKGQRKGRELHDENETFNSEFLLDVQKETFGLEDEPCPDESTLQNIKDGAEEQEKELCVKNDASLVGESESALIQSSYGSDLASGETTALSVCNITEPQTLTKTHEEAWEIVGDVERATVEEDTDLQSKTESQNQTCVSISEAEENIHDVNVLVREAEVTGESVILDSNVTAESDVIQKDTLADAELETLQVSENTEDVSAVTDTDFLVQHHGTERAEGTDTISVQSGINIIPRESHGEEANSKSSPVVQRRKMGSTRRPLKGNKGQRKGQELDDEKETFHCEFLLDVEKETFSLENEPCPDESTLQNMKDGAEEQEKEICLENDVGLVEESESALIQSYSSDLVSEESTALSVCNITESQTLTKIQEESWEIVGDVERESVDGDTDLQLETESQNQTCDSTSKAEQNIHDVNVLVREAEGIGESVKVDSNVIAESDVLQKATLADPKLETLHVSENTKDVSAVTDSDLLVQHEPTVEAGETDTVPEKSGISIIPGDSHNEEANSKSSPVVQRRKMGSTRRPLKGNKGQRKGRELQDENETLNNEIRFDVEKETFGLENEPCPDESALQNIKVGAEEQEKEICVKNDAGVVEEYESDLIQSFYGSDLVSEESTALSVCHIEEAQTLTISHEQFQNNPGDAERAAVVEDAADTEDTSETEATVTMKSTTNTASHVFQTSPSSSTDAFNISTNVEEDTSGDTDTIFKQSNINVVHEDIYRGEAHPKLSPVVQKRKMGSTRRPLRGNKGQKKDNDEKEISFLENEPNPDELIYTAMGISDISEAQTHVKVHEESQDNHEVVEKATVGESTQSQTENKVSVLVREAEVPENTVVINTTEESYLFQYVSDSKLTISDYEHEAPVIPNIISKQSDFSIPGDSHKEEENSQLSPVVQKRKMGSTRRPLKGNKGQGKQREESKVKNRDNEAGSEEENTETHSKDQEQNVAKDNMNIIDNVNEEKKATKALDTSMQELCEQEQRSDVSQTHADTSQDETSSHLLDIPERTVDFVRESTSQPDLVLSDVLLMTEAQTYLSSEDNVMGNSSISITEVHEMHADSNTSKRKMGSTRKRGKRMVNEEEEEAENTIGSGATSSKETLTPKKLIAESSVHKPLFSSYVINEDHDSKSDVQTELSDQDYLNSTINTEPMKERESSPDVVAEMVSDFALGHVDTEVVPEQRVIPEEPHKDQANLNPVVQKRKMGSTRKTLRGNKGQRKEEESKEINEGMTQDQSRELHLASESKLGEEVQQNQSLINMTNNKEAKKPEDELDEMPSASSISQFTEASSETLSSSYLKSEKLDSKDENDYHDTCEHENAHQICADATKSLQSESVPIERRRKMGSTRKNIGREGRMQRKRDGYEDTEIIDTNLQMSHDPEMSSSGITAEEQTTEDYSNQSEDSLLGEIQRMLKTTSQSASNFELIIDEPKSNSPEGSEIRSLSPSQSLTTLNDPNSPERRRRKMGSTRKNPKRQFKAEREDEDKVDQKTESNKEEITEGSLVHNITEDPPNKEYLDVPSAHTSSQQEESDSPVVQESASPSTKRKFGSRRANKGKLGRLEASDGMTESEDGDHKPDGSAVEDRQHRDGSMGCGTSVSLQPENLPFSRNYEVAPKGTGEEIQVRKQDRMTVNVKNRDSKVVQFNVVMVGNSCVGKTSFIRRFHEGQFTEDYRSTIGVDTFVQTVELPDRTVKLQIWDTAGQERFHSITTQVFHKAEGLLLMYEITCSKSFISIRDWISQARERAQDDVVMMLLGNKNDSVNREVQIQEGADLAREYNIHFMECSAANGANVSESMRTLAELLVQRKRKREEHTTLRREPQQKKSGCC</sequence>
<evidence type="ECO:0000256" key="15">
    <source>
        <dbReference type="ARBA" id="ARBA00022927"/>
    </source>
</evidence>
<accession>A0A8N7T7A2</accession>
<dbReference type="AlphaFoldDB" id="A0A8N7T7A2"/>
<evidence type="ECO:0000256" key="24">
    <source>
        <dbReference type="ARBA" id="ARBA00047660"/>
    </source>
</evidence>
<reference evidence="27" key="1">
    <citation type="submission" date="2025-08" db="UniProtKB">
        <authorList>
            <consortium name="RefSeq"/>
        </authorList>
    </citation>
    <scope>IDENTIFICATION</scope>
    <source>
        <strain evidence="27">Tuebingen</strain>
        <tissue evidence="27">Fibroblasts and whole tissue</tissue>
    </source>
</reference>
<keyword evidence="12" id="KW-0967">Endosome</keyword>
<dbReference type="GO" id="GO:0055038">
    <property type="term" value="C:recycling endosome membrane"/>
    <property type="evidence" value="ECO:0007669"/>
    <property type="project" value="UniProtKB-SubCell"/>
</dbReference>
<dbReference type="SMART" id="SM00173">
    <property type="entry name" value="RAS"/>
    <property type="match status" value="1"/>
</dbReference>
<dbReference type="GO" id="GO:0005776">
    <property type="term" value="C:autophagosome"/>
    <property type="evidence" value="ECO:0007669"/>
    <property type="project" value="UniProtKB-SubCell"/>
</dbReference>
<evidence type="ECO:0000256" key="4">
    <source>
        <dbReference type="ARBA" id="ARBA00004419"/>
    </source>
</evidence>
<dbReference type="SMART" id="SM00174">
    <property type="entry name" value="RHO"/>
    <property type="match status" value="1"/>
</dbReference>
<dbReference type="PROSITE" id="PS51419">
    <property type="entry name" value="RAB"/>
    <property type="match status" value="1"/>
</dbReference>
<dbReference type="SMART" id="SM00175">
    <property type="entry name" value="RAB"/>
    <property type="match status" value="1"/>
</dbReference>
<comment type="subcellular location">
    <subcellularLocation>
        <location evidence="4">Cytoplasmic vesicle</location>
        <location evidence="4">Autophagosome</location>
    </subcellularLocation>
    <subcellularLocation>
        <location evidence="3">Golgi apparatus membrane</location>
    </subcellularLocation>
    <subcellularLocation>
        <location evidence="2">Lysosome membrane</location>
        <topology evidence="2">Lipid-anchor</topology>
        <orientation evidence="2">Cytoplasmic side</orientation>
    </subcellularLocation>
    <subcellularLocation>
        <location evidence="5">Recycling endosome membrane</location>
        <topology evidence="5">Lipid-anchor</topology>
        <orientation evidence="5">Cytoplasmic side</orientation>
    </subcellularLocation>
</comment>
<evidence type="ECO:0000313" key="26">
    <source>
        <dbReference type="Proteomes" id="UP000000437"/>
    </source>
</evidence>
<name>A0A8N7T7A2_DANRE</name>
<evidence type="ECO:0000256" key="10">
    <source>
        <dbReference type="ARBA" id="ARBA00022723"/>
    </source>
</evidence>
<keyword evidence="11" id="KW-0547">Nucleotide-binding</keyword>
<evidence type="ECO:0000256" key="1">
    <source>
        <dbReference type="ARBA" id="ARBA00001946"/>
    </source>
</evidence>
<dbReference type="GO" id="GO:0008021">
    <property type="term" value="C:synaptic vesicle"/>
    <property type="evidence" value="ECO:0000318"/>
    <property type="project" value="GO_Central"/>
</dbReference>
<dbReference type="GO" id="GO:0003925">
    <property type="term" value="F:G protein activity"/>
    <property type="evidence" value="ECO:0007669"/>
    <property type="project" value="UniProtKB-EC"/>
</dbReference>
<dbReference type="GO" id="GO:0005886">
    <property type="term" value="C:plasma membrane"/>
    <property type="evidence" value="ECO:0000318"/>
    <property type="project" value="GO_Central"/>
</dbReference>
<dbReference type="PROSITE" id="PS51421">
    <property type="entry name" value="RAS"/>
    <property type="match status" value="1"/>
</dbReference>
<evidence type="ECO:0000256" key="8">
    <source>
        <dbReference type="ARBA" id="ARBA00022448"/>
    </source>
</evidence>
<dbReference type="GO" id="GO:0032456">
    <property type="term" value="P:endocytic recycling"/>
    <property type="evidence" value="ECO:0000318"/>
    <property type="project" value="GO_Central"/>
</dbReference>
<proteinExistence type="inferred from homology"/>
<keyword evidence="23" id="KW-0968">Cytoplasmic vesicle</keyword>
<dbReference type="GO" id="GO:0005765">
    <property type="term" value="C:lysosomal membrane"/>
    <property type="evidence" value="ECO:0007669"/>
    <property type="project" value="UniProtKB-SubCell"/>
</dbReference>
<dbReference type="GO" id="GO:0046872">
    <property type="term" value="F:metal ion binding"/>
    <property type="evidence" value="ECO:0007669"/>
    <property type="project" value="UniProtKB-KW"/>
</dbReference>
<dbReference type="GO" id="GO:0005525">
    <property type="term" value="F:GTP binding"/>
    <property type="evidence" value="ECO:0007669"/>
    <property type="project" value="UniProtKB-KW"/>
</dbReference>
<evidence type="ECO:0000256" key="16">
    <source>
        <dbReference type="ARBA" id="ARBA00023006"/>
    </source>
</evidence>
<keyword evidence="17" id="KW-0333">Golgi apparatus</keyword>
<keyword evidence="26" id="KW-1185">Reference proteome</keyword>
<dbReference type="ZFIN" id="ZDB-GENE-040724-117">
    <property type="gene designation" value="rab44"/>
</dbReference>
<dbReference type="AGR" id="ZFIN:ZDB-GENE-040724-117"/>
<keyword evidence="21" id="KW-0449">Lipoprotein</keyword>
<dbReference type="PRINTS" id="PR00449">
    <property type="entry name" value="RASTRNSFRMNG"/>
</dbReference>
<dbReference type="Gene3D" id="3.40.50.300">
    <property type="entry name" value="P-loop containing nucleotide triphosphate hydrolases"/>
    <property type="match status" value="1"/>
</dbReference>
<keyword evidence="10" id="KW-0479">Metal-binding</keyword>
<keyword evidence="16" id="KW-0072">Autophagy</keyword>
<keyword evidence="9" id="KW-0597">Phosphoprotein</keyword>
<dbReference type="NCBIfam" id="TIGR00231">
    <property type="entry name" value="small_GTP"/>
    <property type="match status" value="1"/>
</dbReference>